<evidence type="ECO:0000256" key="6">
    <source>
        <dbReference type="ARBA" id="ARBA00022737"/>
    </source>
</evidence>
<evidence type="ECO:0000256" key="3">
    <source>
        <dbReference type="ARBA" id="ARBA00022475"/>
    </source>
</evidence>
<evidence type="ECO:0000313" key="13">
    <source>
        <dbReference type="EMBL" id="SIO49878.1"/>
    </source>
</evidence>
<evidence type="ECO:0000256" key="1">
    <source>
        <dbReference type="ARBA" id="ARBA00004202"/>
    </source>
</evidence>
<dbReference type="PANTHER" id="PTHR43790">
    <property type="entry name" value="CARBOHYDRATE TRANSPORT ATP-BINDING PROTEIN MG119-RELATED"/>
    <property type="match status" value="1"/>
</dbReference>
<dbReference type="InterPro" id="IPR027417">
    <property type="entry name" value="P-loop_NTPase"/>
</dbReference>
<dbReference type="SMART" id="SM00382">
    <property type="entry name" value="AAA"/>
    <property type="match status" value="2"/>
</dbReference>
<sequence>MLYQAEKAPHRKAWPPLIEGIDISMNFGNTRAVSRVSIAGHAGSVHAVTGENGAGKSTFMKILAGVYRPSAGELRMHGKTITLRNPRSAREHGISTIFQEFTLLPNLTIAENIFIGRESGRRGWINRKQMHERASRTLNSLGVDIDPGTLAGSLSVSEQQLVEIAKGITTDASVFIFDEPTAALNGPEVKKLETLIKDLQARGKSIFYISHRLDEIFRLCDTVTVLKDGQHVLTTPCSELDEHTLVTLMVGRPIEDLFPHRSSGQLSSALRCERLNSGPGRSAVNLNLNRREIVGLVGLEGQGQREIIRAAAGLMQTPHATIEKFNSVGKAHPVDPSAGVARRLAHGIAFVPGDRKAEGLYLDLSVAENVVIGTYRDSALYGHASAQSSLVEDVIARIGLKVKHPKQSVTTLSGGNQQKVLLARALIADIDILLIEEPTRGVDVGAKADIYRLLRGFADEGGAVLVGSSELTELIGLCDRILVVRAGTIVAEIDGTQASEETVMSHALGVSQRQSTEKTQ</sequence>
<dbReference type="EMBL" id="FSRU01000001">
    <property type="protein sequence ID" value="SIO42455.1"/>
    <property type="molecule type" value="Genomic_DNA"/>
</dbReference>
<reference evidence="14 15" key="1">
    <citation type="submission" date="2016-11" db="EMBL/GenBank/DDBJ databases">
        <authorList>
            <person name="Jaros S."/>
            <person name="Januszkiewicz K."/>
            <person name="Wedrychowicz H."/>
        </authorList>
    </citation>
    <scope>NUCLEOTIDE SEQUENCE [LARGE SCALE GENOMIC DNA]</scope>
    <source>
        <strain evidence="13 14">GAS86</strain>
        <strain evidence="12 15">GAS95</strain>
    </source>
</reference>
<dbReference type="GO" id="GO:0016887">
    <property type="term" value="F:ATP hydrolysis activity"/>
    <property type="evidence" value="ECO:0007669"/>
    <property type="project" value="InterPro"/>
</dbReference>
<dbReference type="PROSITE" id="PS50893">
    <property type="entry name" value="ABC_TRANSPORTER_2"/>
    <property type="match status" value="2"/>
</dbReference>
<keyword evidence="5" id="KW-0762">Sugar transport</keyword>
<keyword evidence="15" id="KW-1185">Reference proteome</keyword>
<dbReference type="Proteomes" id="UP000184693">
    <property type="component" value="Unassembled WGS sequence"/>
</dbReference>
<dbReference type="InterPro" id="IPR003439">
    <property type="entry name" value="ABC_transporter-like_ATP-bd"/>
</dbReference>
<dbReference type="InterPro" id="IPR050107">
    <property type="entry name" value="ABC_carbohydrate_import_ATPase"/>
</dbReference>
<dbReference type="AlphaFoldDB" id="A0A1N6JZZ5"/>
<dbReference type="RefSeq" id="WP_074267550.1">
    <property type="nucleotide sequence ID" value="NZ_FSRM01000002.1"/>
</dbReference>
<keyword evidence="3" id="KW-1003">Cell membrane</keyword>
<dbReference type="InterPro" id="IPR003593">
    <property type="entry name" value="AAA+_ATPase"/>
</dbReference>
<dbReference type="FunFam" id="3.40.50.300:FF:000127">
    <property type="entry name" value="Ribose import ATP-binding protein RbsA"/>
    <property type="match status" value="1"/>
</dbReference>
<keyword evidence="9" id="KW-1278">Translocase</keyword>
<evidence type="ECO:0000256" key="8">
    <source>
        <dbReference type="ARBA" id="ARBA00022840"/>
    </source>
</evidence>
<dbReference type="GO" id="GO:0005524">
    <property type="term" value="F:ATP binding"/>
    <property type="evidence" value="ECO:0007669"/>
    <property type="project" value="UniProtKB-KW"/>
</dbReference>
<evidence type="ECO:0000313" key="15">
    <source>
        <dbReference type="Proteomes" id="UP000185151"/>
    </source>
</evidence>
<dbReference type="OrthoDB" id="9776369at2"/>
<dbReference type="EMBL" id="FSRM01000002">
    <property type="protein sequence ID" value="SIO49878.1"/>
    <property type="molecule type" value="Genomic_DNA"/>
</dbReference>
<keyword evidence="7" id="KW-0547">Nucleotide-binding</keyword>
<evidence type="ECO:0000256" key="4">
    <source>
        <dbReference type="ARBA" id="ARBA00022519"/>
    </source>
</evidence>
<evidence type="ECO:0000313" key="14">
    <source>
        <dbReference type="Proteomes" id="UP000184693"/>
    </source>
</evidence>
<evidence type="ECO:0000256" key="2">
    <source>
        <dbReference type="ARBA" id="ARBA00022448"/>
    </source>
</evidence>
<keyword evidence="10" id="KW-0472">Membrane</keyword>
<feature type="domain" description="ABC transporter" evidence="11">
    <location>
        <begin position="18"/>
        <end position="253"/>
    </location>
</feature>
<keyword evidence="8 13" id="KW-0067">ATP-binding</keyword>
<evidence type="ECO:0000256" key="5">
    <source>
        <dbReference type="ARBA" id="ARBA00022597"/>
    </source>
</evidence>
<accession>A0A1N6JZZ5</accession>
<protein>
    <submittedName>
        <fullName evidence="13">Monosaccharide ABC transporter ATP-binding protein, CUT2 family</fullName>
    </submittedName>
</protein>
<evidence type="ECO:0000259" key="11">
    <source>
        <dbReference type="PROSITE" id="PS50893"/>
    </source>
</evidence>
<keyword evidence="2" id="KW-0813">Transport</keyword>
<evidence type="ECO:0000256" key="7">
    <source>
        <dbReference type="ARBA" id="ARBA00022741"/>
    </source>
</evidence>
<evidence type="ECO:0000256" key="9">
    <source>
        <dbReference type="ARBA" id="ARBA00022967"/>
    </source>
</evidence>
<evidence type="ECO:0000313" key="12">
    <source>
        <dbReference type="EMBL" id="SIO42455.1"/>
    </source>
</evidence>
<name>A0A1N6JZZ5_9BURK</name>
<dbReference type="InterPro" id="IPR017871">
    <property type="entry name" value="ABC_transporter-like_CS"/>
</dbReference>
<feature type="domain" description="ABC transporter" evidence="11">
    <location>
        <begin position="264"/>
        <end position="511"/>
    </location>
</feature>
<dbReference type="SUPFAM" id="SSF52540">
    <property type="entry name" value="P-loop containing nucleoside triphosphate hydrolases"/>
    <property type="match status" value="2"/>
</dbReference>
<organism evidence="13 14">
    <name type="scientific">Paraburkholderia phenazinium</name>
    <dbReference type="NCBI Taxonomy" id="60549"/>
    <lineage>
        <taxon>Bacteria</taxon>
        <taxon>Pseudomonadati</taxon>
        <taxon>Pseudomonadota</taxon>
        <taxon>Betaproteobacteria</taxon>
        <taxon>Burkholderiales</taxon>
        <taxon>Burkholderiaceae</taxon>
        <taxon>Paraburkholderia</taxon>
    </lineage>
</organism>
<dbReference type="Gene3D" id="3.40.50.300">
    <property type="entry name" value="P-loop containing nucleotide triphosphate hydrolases"/>
    <property type="match status" value="2"/>
</dbReference>
<gene>
    <name evidence="12" type="ORF">SAMN05444165_3062</name>
    <name evidence="13" type="ORF">SAMN05444168_5595</name>
</gene>
<dbReference type="CDD" id="cd03216">
    <property type="entry name" value="ABC_Carb_Monos_I"/>
    <property type="match status" value="1"/>
</dbReference>
<comment type="subcellular location">
    <subcellularLocation>
        <location evidence="1">Cell membrane</location>
        <topology evidence="1">Peripheral membrane protein</topology>
    </subcellularLocation>
</comment>
<dbReference type="PROSITE" id="PS00211">
    <property type="entry name" value="ABC_TRANSPORTER_1"/>
    <property type="match status" value="1"/>
</dbReference>
<dbReference type="Pfam" id="PF00005">
    <property type="entry name" value="ABC_tran"/>
    <property type="match status" value="2"/>
</dbReference>
<proteinExistence type="predicted"/>
<keyword evidence="6" id="KW-0677">Repeat</keyword>
<keyword evidence="4" id="KW-0997">Cell inner membrane</keyword>
<dbReference type="PANTHER" id="PTHR43790:SF9">
    <property type="entry name" value="GALACTOFURANOSE TRANSPORTER ATP-BINDING PROTEIN YTFR"/>
    <property type="match status" value="1"/>
</dbReference>
<dbReference type="Proteomes" id="UP000185151">
    <property type="component" value="Unassembled WGS sequence"/>
</dbReference>
<dbReference type="CDD" id="cd03215">
    <property type="entry name" value="ABC_Carb_Monos_II"/>
    <property type="match status" value="1"/>
</dbReference>
<dbReference type="GO" id="GO:0005886">
    <property type="term" value="C:plasma membrane"/>
    <property type="evidence" value="ECO:0007669"/>
    <property type="project" value="UniProtKB-SubCell"/>
</dbReference>
<evidence type="ECO:0000256" key="10">
    <source>
        <dbReference type="ARBA" id="ARBA00023136"/>
    </source>
</evidence>